<protein>
    <submittedName>
        <fullName evidence="2">Uncharacterized protein</fullName>
    </submittedName>
</protein>
<accession>A0A0E9PFF4</accession>
<dbReference type="EMBL" id="GBXM01105236">
    <property type="protein sequence ID" value="JAH03341.1"/>
    <property type="molecule type" value="Transcribed_RNA"/>
</dbReference>
<organism evidence="2">
    <name type="scientific">Anguilla anguilla</name>
    <name type="common">European freshwater eel</name>
    <name type="synonym">Muraena anguilla</name>
    <dbReference type="NCBI Taxonomy" id="7936"/>
    <lineage>
        <taxon>Eukaryota</taxon>
        <taxon>Metazoa</taxon>
        <taxon>Chordata</taxon>
        <taxon>Craniata</taxon>
        <taxon>Vertebrata</taxon>
        <taxon>Euteleostomi</taxon>
        <taxon>Actinopterygii</taxon>
        <taxon>Neopterygii</taxon>
        <taxon>Teleostei</taxon>
        <taxon>Anguilliformes</taxon>
        <taxon>Anguillidae</taxon>
        <taxon>Anguilla</taxon>
    </lineage>
</organism>
<proteinExistence type="predicted"/>
<evidence type="ECO:0000256" key="1">
    <source>
        <dbReference type="SAM" id="MobiDB-lite"/>
    </source>
</evidence>
<dbReference type="EMBL" id="GBXM01101158">
    <property type="protein sequence ID" value="JAH07419.1"/>
    <property type="molecule type" value="Transcribed_RNA"/>
</dbReference>
<reference evidence="2" key="2">
    <citation type="journal article" date="2015" name="Fish Shellfish Immunol.">
        <title>Early steps in the European eel (Anguilla anguilla)-Vibrio vulnificus interaction in the gills: Role of the RtxA13 toxin.</title>
        <authorList>
            <person name="Callol A."/>
            <person name="Pajuelo D."/>
            <person name="Ebbesson L."/>
            <person name="Teles M."/>
            <person name="MacKenzie S."/>
            <person name="Amaro C."/>
        </authorList>
    </citation>
    <scope>NUCLEOTIDE SEQUENCE</scope>
</reference>
<evidence type="ECO:0000313" key="2">
    <source>
        <dbReference type="EMBL" id="JAH03341.1"/>
    </source>
</evidence>
<feature type="compositionally biased region" description="Polar residues" evidence="1">
    <location>
        <begin position="36"/>
        <end position="53"/>
    </location>
</feature>
<feature type="region of interest" description="Disordered" evidence="1">
    <location>
        <begin position="30"/>
        <end position="53"/>
    </location>
</feature>
<reference evidence="2" key="1">
    <citation type="submission" date="2014-11" db="EMBL/GenBank/DDBJ databases">
        <authorList>
            <person name="Amaro Gonzalez C."/>
        </authorList>
    </citation>
    <scope>NUCLEOTIDE SEQUENCE</scope>
</reference>
<sequence>MTPSRLYCFELRKRQTPRGRLRRGGDLSVCLRHNSPRSGRTSLRNQTTLRKRW</sequence>
<name>A0A0E9PFF4_ANGAN</name>
<dbReference type="AlphaFoldDB" id="A0A0E9PFF4"/>